<dbReference type="EMBL" id="CAKXZS010000026">
    <property type="protein sequence ID" value="CAH2403789.1"/>
    <property type="molecule type" value="Genomic_DNA"/>
</dbReference>
<organism evidence="1 2">
    <name type="scientific">Mesorhizobium ventifaucium</name>
    <dbReference type="NCBI Taxonomy" id="666020"/>
    <lineage>
        <taxon>Bacteria</taxon>
        <taxon>Pseudomonadati</taxon>
        <taxon>Pseudomonadota</taxon>
        <taxon>Alphaproteobacteria</taxon>
        <taxon>Hyphomicrobiales</taxon>
        <taxon>Phyllobacteriaceae</taxon>
        <taxon>Mesorhizobium</taxon>
    </lineage>
</organism>
<gene>
    <name evidence="1" type="ORF">MES4922_320002</name>
</gene>
<name>A0ABN8K0I1_9HYPH</name>
<protein>
    <submittedName>
        <fullName evidence="1">Uncharacterized protein</fullName>
    </submittedName>
</protein>
<comment type="caution">
    <text evidence="1">The sequence shown here is derived from an EMBL/GenBank/DDBJ whole genome shotgun (WGS) entry which is preliminary data.</text>
</comment>
<sequence length="68" mass="6888">MGEMSGRTEGGAKELNLSFLEGALPFAGIDAPKSTAIYFPHNGCVSAHVAIGGAKADNAASQIQGEKP</sequence>
<keyword evidence="2" id="KW-1185">Reference proteome</keyword>
<accession>A0ABN8K0I1</accession>
<evidence type="ECO:0000313" key="1">
    <source>
        <dbReference type="EMBL" id="CAH2403789.1"/>
    </source>
</evidence>
<reference evidence="1" key="1">
    <citation type="submission" date="2022-03" db="EMBL/GenBank/DDBJ databases">
        <authorList>
            <person name="Brunel B."/>
        </authorList>
    </citation>
    <scope>NUCLEOTIDE SEQUENCE</scope>
    <source>
        <strain evidence="1">STM4922sample</strain>
    </source>
</reference>
<proteinExistence type="predicted"/>
<evidence type="ECO:0000313" key="2">
    <source>
        <dbReference type="Proteomes" id="UP001152604"/>
    </source>
</evidence>
<dbReference type="Proteomes" id="UP001152604">
    <property type="component" value="Unassembled WGS sequence"/>
</dbReference>